<sequence length="130" mass="15009">MSANKRIRKPSTAKTAKDLLALDMPSTVRKPKVLKDKAELLKDEVHRLEVAIAATSKVFSEQRRRRNDDELPPPERSAPKRRGEQRLTLAQASEKRRVFYMQVLEFTVTALLFVGACAWLYQWWLSRSAN</sequence>
<keyword evidence="2" id="KW-0472">Membrane</keyword>
<dbReference type="EMBL" id="VAUV01000011">
    <property type="protein sequence ID" value="TLD69844.1"/>
    <property type="molecule type" value="Genomic_DNA"/>
</dbReference>
<evidence type="ECO:0000256" key="2">
    <source>
        <dbReference type="SAM" id="Phobius"/>
    </source>
</evidence>
<dbReference type="Proteomes" id="UP000306196">
    <property type="component" value="Unassembled WGS sequence"/>
</dbReference>
<organism evidence="3 4">
    <name type="scientific">Phragmitibacter flavus</name>
    <dbReference type="NCBI Taxonomy" id="2576071"/>
    <lineage>
        <taxon>Bacteria</taxon>
        <taxon>Pseudomonadati</taxon>
        <taxon>Verrucomicrobiota</taxon>
        <taxon>Verrucomicrobiia</taxon>
        <taxon>Verrucomicrobiales</taxon>
        <taxon>Verrucomicrobiaceae</taxon>
        <taxon>Phragmitibacter</taxon>
    </lineage>
</organism>
<dbReference type="RefSeq" id="WP_138087302.1">
    <property type="nucleotide sequence ID" value="NZ_VAUV01000011.1"/>
</dbReference>
<proteinExistence type="predicted"/>
<name>A0A5R8KC08_9BACT</name>
<dbReference type="AlphaFoldDB" id="A0A5R8KC08"/>
<gene>
    <name evidence="3" type="ORF">FEM03_16115</name>
</gene>
<protein>
    <submittedName>
        <fullName evidence="3">Uncharacterized protein</fullName>
    </submittedName>
</protein>
<feature type="transmembrane region" description="Helical" evidence="2">
    <location>
        <begin position="103"/>
        <end position="124"/>
    </location>
</feature>
<dbReference type="OrthoDB" id="193105at2"/>
<feature type="region of interest" description="Disordered" evidence="1">
    <location>
        <begin position="59"/>
        <end position="87"/>
    </location>
</feature>
<reference evidence="3 4" key="1">
    <citation type="submission" date="2019-05" db="EMBL/GenBank/DDBJ databases">
        <title>Verrucobacter flavum gen. nov., sp. nov. a new member of the family Verrucomicrobiaceae.</title>
        <authorList>
            <person name="Szuroczki S."/>
            <person name="Abbaszade G."/>
            <person name="Szabo A."/>
            <person name="Felfoldi T."/>
            <person name="Schumann P."/>
            <person name="Boka K."/>
            <person name="Keki Z."/>
            <person name="Toumi M."/>
            <person name="Toth E."/>
        </authorList>
    </citation>
    <scope>NUCLEOTIDE SEQUENCE [LARGE SCALE GENOMIC DNA]</scope>
    <source>
        <strain evidence="3 4">MG-N-17</strain>
    </source>
</reference>
<evidence type="ECO:0000313" key="3">
    <source>
        <dbReference type="EMBL" id="TLD69844.1"/>
    </source>
</evidence>
<keyword evidence="2" id="KW-0812">Transmembrane</keyword>
<evidence type="ECO:0000256" key="1">
    <source>
        <dbReference type="SAM" id="MobiDB-lite"/>
    </source>
</evidence>
<keyword evidence="2" id="KW-1133">Transmembrane helix</keyword>
<feature type="compositionally biased region" description="Basic and acidic residues" evidence="1">
    <location>
        <begin position="60"/>
        <end position="69"/>
    </location>
</feature>
<evidence type="ECO:0000313" key="4">
    <source>
        <dbReference type="Proteomes" id="UP000306196"/>
    </source>
</evidence>
<keyword evidence="4" id="KW-1185">Reference proteome</keyword>
<comment type="caution">
    <text evidence="3">The sequence shown here is derived from an EMBL/GenBank/DDBJ whole genome shotgun (WGS) entry which is preliminary data.</text>
</comment>
<accession>A0A5R8KC08</accession>